<dbReference type="RefSeq" id="WP_038298135.1">
    <property type="nucleotide sequence ID" value="NZ_JACJTA010000004.1"/>
</dbReference>
<comment type="caution">
    <text evidence="1">The sequence shown here is derived from an EMBL/GenBank/DDBJ whole genome shotgun (WGS) entry which is preliminary data.</text>
</comment>
<sequence>MAYSDFTLEKVSAVLGITTQEADLFPKLTPLSIPSWLNETLGKRTQLSLISEKARSEFIIVPILLACRDLSQDSLAIFSGQRLDVDAAQGLIGECDFILAIAPSVLPLRSPILSVVEAKKNDVEAGLGQCIAQMVAADLFNRSSNQAEIGVYGCVTTGEVWQFLQLSQKVALLDRKRYYLDNVGAILAIVQTIVQQFKGIFTQRS</sequence>
<proteinExistence type="predicted"/>
<protein>
    <submittedName>
        <fullName evidence="1">Uncharacterized protein</fullName>
    </submittedName>
</protein>
<accession>A0ABR8GJS6</accession>
<dbReference type="Proteomes" id="UP000660380">
    <property type="component" value="Unassembled WGS sequence"/>
</dbReference>
<dbReference type="EMBL" id="JACJTA010000004">
    <property type="protein sequence ID" value="MBD2603588.1"/>
    <property type="molecule type" value="Genomic_DNA"/>
</dbReference>
<name>A0ABR8GJS6_9CYAN</name>
<reference evidence="1 2" key="1">
    <citation type="journal article" date="2020" name="ISME J.">
        <title>Comparative genomics reveals insights into cyanobacterial evolution and habitat adaptation.</title>
        <authorList>
            <person name="Chen M.Y."/>
            <person name="Teng W.K."/>
            <person name="Zhao L."/>
            <person name="Hu C.X."/>
            <person name="Zhou Y.K."/>
            <person name="Han B.P."/>
            <person name="Song L.R."/>
            <person name="Shu W.S."/>
        </authorList>
    </citation>
    <scope>NUCLEOTIDE SEQUENCE [LARGE SCALE GENOMIC DNA]</scope>
    <source>
        <strain evidence="1 2">FACHB-248</strain>
    </source>
</reference>
<keyword evidence="2" id="KW-1185">Reference proteome</keyword>
<evidence type="ECO:0000313" key="2">
    <source>
        <dbReference type="Proteomes" id="UP000660380"/>
    </source>
</evidence>
<gene>
    <name evidence="1" type="ORF">H6G81_03360</name>
</gene>
<organism evidence="1 2">
    <name type="scientific">Scytonema hofmannii FACHB-248</name>
    <dbReference type="NCBI Taxonomy" id="1842502"/>
    <lineage>
        <taxon>Bacteria</taxon>
        <taxon>Bacillati</taxon>
        <taxon>Cyanobacteriota</taxon>
        <taxon>Cyanophyceae</taxon>
        <taxon>Nostocales</taxon>
        <taxon>Scytonemataceae</taxon>
        <taxon>Scytonema</taxon>
    </lineage>
</organism>
<evidence type="ECO:0000313" key="1">
    <source>
        <dbReference type="EMBL" id="MBD2603588.1"/>
    </source>
</evidence>